<reference evidence="3" key="3">
    <citation type="submission" date="2017-08" db="EMBL/GenBank/DDBJ databases">
        <title>Trichoderma gamsii strain T6085, whole genome shotgun sequencing project.</title>
        <authorList>
            <person name="Baroncelli R."/>
        </authorList>
    </citation>
    <scope>NUCLEOTIDE SEQUENCE</scope>
    <source>
        <strain evidence="3">T6085</strain>
    </source>
</reference>
<dbReference type="InterPro" id="IPR051017">
    <property type="entry name" value="Aldolase-II_Adducin_sf"/>
</dbReference>
<dbReference type="EMBL" id="MTYH01000081">
    <property type="protein sequence ID" value="PNP39592.1"/>
    <property type="molecule type" value="Genomic_DNA"/>
</dbReference>
<sequence>MHCHEPSATGVACVKQGYLELAQTSHQIGPVAYHDYHGIVVDRGEQKSLVEDLGDKKILFLKNHGVFTAGESVSSARCLMYQLLKATEIQSHASACALGNEDNLVLPAADTVEKTFDVVQHKQFSGAPYGVKELSVYMRWLDKMDPSYRL</sequence>
<feature type="domain" description="Class II aldolase/adducin N-terminal" evidence="1">
    <location>
        <begin position="1"/>
        <end position="90"/>
    </location>
</feature>
<dbReference type="AlphaFoldDB" id="A0A0W7VF01"/>
<dbReference type="STRING" id="398673.A0A0W7VF01"/>
<evidence type="ECO:0000313" key="5">
    <source>
        <dbReference type="Proteomes" id="UP000236546"/>
    </source>
</evidence>
<dbReference type="RefSeq" id="XP_018658120.1">
    <property type="nucleotide sequence ID" value="XM_018808695.1"/>
</dbReference>
<evidence type="ECO:0000313" key="2">
    <source>
        <dbReference type="EMBL" id="PNP39592.1"/>
    </source>
</evidence>
<dbReference type="GeneID" id="29988778"/>
<keyword evidence="4" id="KW-1185">Reference proteome</keyword>
<dbReference type="GO" id="GO:0005856">
    <property type="term" value="C:cytoskeleton"/>
    <property type="evidence" value="ECO:0007669"/>
    <property type="project" value="TreeGrafter"/>
</dbReference>
<evidence type="ECO:0000313" key="3">
    <source>
        <dbReference type="EMBL" id="PON20376.1"/>
    </source>
</evidence>
<dbReference type="OrthoDB" id="3238794at2759"/>
<name>A0A0W7VF01_9HYPO</name>
<organism evidence="3 4">
    <name type="scientific">Trichoderma gamsii</name>
    <dbReference type="NCBI Taxonomy" id="398673"/>
    <lineage>
        <taxon>Eukaryota</taxon>
        <taxon>Fungi</taxon>
        <taxon>Dikarya</taxon>
        <taxon>Ascomycota</taxon>
        <taxon>Pezizomycotina</taxon>
        <taxon>Sordariomycetes</taxon>
        <taxon>Hypocreomycetidae</taxon>
        <taxon>Hypocreales</taxon>
        <taxon>Hypocreaceae</taxon>
        <taxon>Trichoderma</taxon>
    </lineage>
</organism>
<gene>
    <name evidence="3" type="ORF">TGAM01_v210755</name>
    <name evidence="2" type="ORF">TGAMA5MH_08611</name>
</gene>
<dbReference type="Gene3D" id="3.40.225.10">
    <property type="entry name" value="Class II aldolase/adducin N-terminal domain"/>
    <property type="match status" value="1"/>
</dbReference>
<dbReference type="InterPro" id="IPR036409">
    <property type="entry name" value="Aldolase_II/adducin_N_sf"/>
</dbReference>
<comment type="caution">
    <text evidence="3">The sequence shown here is derived from an EMBL/GenBank/DDBJ whole genome shotgun (WGS) entry which is preliminary data.</text>
</comment>
<dbReference type="Proteomes" id="UP000236546">
    <property type="component" value="Unassembled WGS sequence"/>
</dbReference>
<dbReference type="Pfam" id="PF00596">
    <property type="entry name" value="Aldolase_II"/>
    <property type="match status" value="1"/>
</dbReference>
<dbReference type="Proteomes" id="UP000054821">
    <property type="component" value="Unassembled WGS sequence"/>
</dbReference>
<protein>
    <submittedName>
        <fullName evidence="3">L-fuculose-phosphate aldolase</fullName>
    </submittedName>
</protein>
<reference evidence="2 5" key="2">
    <citation type="submission" date="2017-02" db="EMBL/GenBank/DDBJ databases">
        <title>Genomes of Trichoderma spp. with biocontrol activity.</title>
        <authorList>
            <person name="Gardiner D."/>
            <person name="Kazan K."/>
            <person name="Vos C."/>
            <person name="Harvey P."/>
        </authorList>
    </citation>
    <scope>NUCLEOTIDE SEQUENCE [LARGE SCALE GENOMIC DNA]</scope>
    <source>
        <strain evidence="2 5">A5MH</strain>
    </source>
</reference>
<evidence type="ECO:0000313" key="4">
    <source>
        <dbReference type="Proteomes" id="UP000054821"/>
    </source>
</evidence>
<accession>A0A0W7VF01</accession>
<dbReference type="InterPro" id="IPR001303">
    <property type="entry name" value="Aldolase_II/adducin_N"/>
</dbReference>
<dbReference type="SUPFAM" id="SSF53639">
    <property type="entry name" value="AraD/HMP-PK domain-like"/>
    <property type="match status" value="1"/>
</dbReference>
<reference evidence="3 4" key="1">
    <citation type="journal article" date="2016" name="Genome Announc.">
        <title>Draft Whole-Genome Sequence of Trichoderma gamsii T6085, a Promising Biocontrol Agent of Fusarium Head Blight on Wheat.</title>
        <authorList>
            <person name="Baroncelli R."/>
            <person name="Zapparata A."/>
            <person name="Piaggeschi G."/>
            <person name="Sarrocco S."/>
            <person name="Vannacci G."/>
        </authorList>
    </citation>
    <scope>NUCLEOTIDE SEQUENCE [LARGE SCALE GENOMIC DNA]</scope>
    <source>
        <strain evidence="3 4">T6085</strain>
    </source>
</reference>
<dbReference type="EMBL" id="JPDN02000071">
    <property type="protein sequence ID" value="PON20376.1"/>
    <property type="molecule type" value="Genomic_DNA"/>
</dbReference>
<dbReference type="GO" id="GO:0051015">
    <property type="term" value="F:actin filament binding"/>
    <property type="evidence" value="ECO:0007669"/>
    <property type="project" value="TreeGrafter"/>
</dbReference>
<dbReference type="PANTHER" id="PTHR10672">
    <property type="entry name" value="ADDUCIN"/>
    <property type="match status" value="1"/>
</dbReference>
<dbReference type="PANTHER" id="PTHR10672:SF3">
    <property type="entry name" value="PROTEIN HU-LI TAI SHAO"/>
    <property type="match status" value="1"/>
</dbReference>
<proteinExistence type="predicted"/>
<evidence type="ECO:0000259" key="1">
    <source>
        <dbReference type="Pfam" id="PF00596"/>
    </source>
</evidence>